<dbReference type="Proteomes" id="UP000550787">
    <property type="component" value="Unassembled WGS sequence"/>
</dbReference>
<sequence>MDDTEQQLALNEFETQMLKGNDTEARAALRTFLFCLADIPISGSVADVVSLLAGLSRPPAGAASVVLRAIARGNFLPNNDANQLARNVVVLVEKALPGLCGLFNLTQKRQTYEKYEVLLGVKSWVDERLAPLSVQYTTLHSLLAARTAILASLSHGKLIEFGGVYRILEVKDAVESVFSSLDQVSAISATLASDVETCEHIIATAKKLTTSYPSFVTSEFLEPFLRCSSERLHGFIDSLRGRFTALVVQDWVGTDLPKRYPLLEAGRDLRILVPFNSDGRGAATDVRVSVSSDSQTILFLNETIALGSMSPGKFSVGLDVHVIDPSHEVSVMLEIEWGEVGTSRRQNTLLEVRVLAQASEIIWEDYTYADPYGTGPAKGDEFVGRQEQLQTLVARMLRRQMEPSYITGQKRVGKTSLATAAAEEAQARDPKGKLTWLYILWGQIAHEDPRISLQQLGEQIEEFIVGEFASNSALPKGNYDGSLSPLIKLSTKAKALDPNRRFVVIIDEFDEMPQDLYLQGNLADTVFGNIRALTNTDNICLLLVGGENMPFVMDRQGQRLNKFSRVNLTYFDRATEWDDYIRLISEPSSGFLNWHDDAIAEVYDLTNGNPYFSKIICSKVFARALRERDADVTREEVRESVNAEISRFDDNLFAHLWQDGIFAPVDEREPIILKRKRVLAALARCARANLPATVANMYVKRNSSEITEVELKSILADFVSREVLSEADGVYHTVLPIFQLWLVDIGLTRLAADALSQELATDAQRVEDEARVLSEELVALTGRWPTYRGRHIGSEEVRAWLNQRSSCRDQRVLFTILKATRFLSEAEVLERIRNARLTVLGLAEAVVRRKATDRRNDIVITYVDGEGKSGQKYASIYAEENFIATTAILPPSSFEEAYQQHVRTHGIPKVIVIVDDIVGTGRSLAANVKKFHDRHVELLTSDQPAVLTFALLATIEGQQTMLRELSGLSYDRLNFRAGEILRESALIFADPKGIFSTVEERDRAKAVATDIGATIYKNEPLGYGGLALAVVFPTTVPNNSLPLLHSRSKGSAPQWLPLFERLVN</sequence>
<accession>A0A7W4I7B3</accession>
<organism evidence="3 4">
    <name type="scientific">Gluconacetobacter diazotrophicus</name>
    <name type="common">Acetobacter diazotrophicus</name>
    <dbReference type="NCBI Taxonomy" id="33996"/>
    <lineage>
        <taxon>Bacteria</taxon>
        <taxon>Pseudomonadati</taxon>
        <taxon>Pseudomonadota</taxon>
        <taxon>Alphaproteobacteria</taxon>
        <taxon>Acetobacterales</taxon>
        <taxon>Acetobacteraceae</taxon>
        <taxon>Gluconacetobacter</taxon>
    </lineage>
</organism>
<evidence type="ECO:0000313" key="3">
    <source>
        <dbReference type="EMBL" id="MBB2157615.1"/>
    </source>
</evidence>
<dbReference type="PANTHER" id="PTHR34301">
    <property type="entry name" value="DNA-BINDING PROTEIN-RELATED"/>
    <property type="match status" value="1"/>
</dbReference>
<keyword evidence="1" id="KW-0175">Coiled coil</keyword>
<dbReference type="InterPro" id="IPR000836">
    <property type="entry name" value="PRTase_dom"/>
</dbReference>
<feature type="domain" description="PRTase-CE" evidence="2">
    <location>
        <begin position="797"/>
        <end position="1061"/>
    </location>
</feature>
<evidence type="ECO:0000259" key="2">
    <source>
        <dbReference type="Pfam" id="PF24390"/>
    </source>
</evidence>
<dbReference type="PANTHER" id="PTHR34301:SF8">
    <property type="entry name" value="ATPASE DOMAIN-CONTAINING PROTEIN"/>
    <property type="match status" value="1"/>
</dbReference>
<dbReference type="Gene3D" id="3.40.50.300">
    <property type="entry name" value="P-loop containing nucleotide triphosphate hydrolases"/>
    <property type="match status" value="1"/>
</dbReference>
<dbReference type="InterPro" id="IPR027417">
    <property type="entry name" value="P-loop_NTPase"/>
</dbReference>
<dbReference type="AlphaFoldDB" id="A0A7W4I7B3"/>
<evidence type="ECO:0000313" key="4">
    <source>
        <dbReference type="Proteomes" id="UP000550787"/>
    </source>
</evidence>
<name>A0A7W4I7B3_GLUDI</name>
<proteinExistence type="predicted"/>
<dbReference type="Pfam" id="PF24390">
    <property type="entry name" value="PRTase-CE"/>
    <property type="match status" value="1"/>
</dbReference>
<dbReference type="SUPFAM" id="SSF52540">
    <property type="entry name" value="P-loop containing nucleoside triphosphate hydrolases"/>
    <property type="match status" value="1"/>
</dbReference>
<dbReference type="EMBL" id="JABEQG010000036">
    <property type="protein sequence ID" value="MBB2157615.1"/>
    <property type="molecule type" value="Genomic_DNA"/>
</dbReference>
<comment type="caution">
    <text evidence="3">The sequence shown here is derived from an EMBL/GenBank/DDBJ whole genome shotgun (WGS) entry which is preliminary data.</text>
</comment>
<evidence type="ECO:0000256" key="1">
    <source>
        <dbReference type="SAM" id="Coils"/>
    </source>
</evidence>
<dbReference type="InterPro" id="IPR056920">
    <property type="entry name" value="PRTase-CE"/>
</dbReference>
<dbReference type="CDD" id="cd06223">
    <property type="entry name" value="PRTases_typeI"/>
    <property type="match status" value="1"/>
</dbReference>
<reference evidence="3 4" key="1">
    <citation type="submission" date="2020-04" db="EMBL/GenBank/DDBJ databases">
        <title>Description of novel Gluconacetobacter.</title>
        <authorList>
            <person name="Sombolestani A."/>
        </authorList>
    </citation>
    <scope>NUCLEOTIDE SEQUENCE [LARGE SCALE GENOMIC DNA]</scope>
    <source>
        <strain evidence="3 4">LMG 7603</strain>
    </source>
</reference>
<dbReference type="RefSeq" id="WP_183116295.1">
    <property type="nucleotide sequence ID" value="NZ_JABEQG010000036.1"/>
</dbReference>
<gene>
    <name evidence="3" type="ORF">HLH33_15065</name>
</gene>
<feature type="coiled-coil region" evidence="1">
    <location>
        <begin position="756"/>
        <end position="783"/>
    </location>
</feature>
<protein>
    <submittedName>
        <fullName evidence="3">AAA family ATPase</fullName>
    </submittedName>
</protein>